<feature type="compositionally biased region" description="Basic and acidic residues" evidence="1">
    <location>
        <begin position="253"/>
        <end position="295"/>
    </location>
</feature>
<feature type="region of interest" description="Disordered" evidence="1">
    <location>
        <begin position="253"/>
        <end position="393"/>
    </location>
</feature>
<dbReference type="PANTHER" id="PTHR24113">
    <property type="entry name" value="RAN GTPASE-ACTIVATING PROTEIN 1"/>
    <property type="match status" value="1"/>
</dbReference>
<feature type="compositionally biased region" description="Low complexity" evidence="1">
    <location>
        <begin position="104"/>
        <end position="114"/>
    </location>
</feature>
<dbReference type="EMBL" id="JAZHXI010000005">
    <property type="protein sequence ID" value="KAL2071082.1"/>
    <property type="molecule type" value="Genomic_DNA"/>
</dbReference>
<feature type="compositionally biased region" description="Basic and acidic residues" evidence="1">
    <location>
        <begin position="1040"/>
        <end position="1056"/>
    </location>
</feature>
<name>A0ABR4CMS7_9HELO</name>
<feature type="compositionally biased region" description="Polar residues" evidence="1">
    <location>
        <begin position="370"/>
        <end position="393"/>
    </location>
</feature>
<evidence type="ECO:0000313" key="2">
    <source>
        <dbReference type="EMBL" id="KAL2071082.1"/>
    </source>
</evidence>
<evidence type="ECO:0000256" key="1">
    <source>
        <dbReference type="SAM" id="MobiDB-lite"/>
    </source>
</evidence>
<dbReference type="InterPro" id="IPR032675">
    <property type="entry name" value="LRR_dom_sf"/>
</dbReference>
<feature type="region of interest" description="Disordered" evidence="1">
    <location>
        <begin position="41"/>
        <end position="114"/>
    </location>
</feature>
<reference evidence="2 3" key="1">
    <citation type="journal article" date="2024" name="Commun. Biol.">
        <title>Comparative genomic analysis of thermophilic fungi reveals convergent evolutionary adaptations and gene losses.</title>
        <authorList>
            <person name="Steindorff A.S."/>
            <person name="Aguilar-Pontes M.V."/>
            <person name="Robinson A.J."/>
            <person name="Andreopoulos B."/>
            <person name="LaButti K."/>
            <person name="Kuo A."/>
            <person name="Mondo S."/>
            <person name="Riley R."/>
            <person name="Otillar R."/>
            <person name="Haridas S."/>
            <person name="Lipzen A."/>
            <person name="Grimwood J."/>
            <person name="Schmutz J."/>
            <person name="Clum A."/>
            <person name="Reid I.D."/>
            <person name="Moisan M.C."/>
            <person name="Butler G."/>
            <person name="Nguyen T.T.M."/>
            <person name="Dewar K."/>
            <person name="Conant G."/>
            <person name="Drula E."/>
            <person name="Henrissat B."/>
            <person name="Hansel C."/>
            <person name="Singer S."/>
            <person name="Hutchinson M.I."/>
            <person name="de Vries R.P."/>
            <person name="Natvig D.O."/>
            <person name="Powell A.J."/>
            <person name="Tsang A."/>
            <person name="Grigoriev I.V."/>
        </authorList>
    </citation>
    <scope>NUCLEOTIDE SEQUENCE [LARGE SCALE GENOMIC DNA]</scope>
    <source>
        <strain evidence="2 3">CBS 494.80</strain>
    </source>
</reference>
<sequence length="1205" mass="131714">MYSPVWSCTGRATIQHTRSYLLLNEVEIRKDTDRLCNLDSRPHVARSSTSPPEKTRFIHNANGTSPTGDQPTAPKPIPTRPNFSRSASSEKTTTLNNSLPKSISPSPSRRNSWLSSISSKFSSSPVANLHAAPASPPLSSPNGSDEPLVPVGPSAPKNAILPHAVKPAGDVPYTPAPPKSTQPNFLQSALRRLSNSGGQLQAPAKGLNNGLCERRVLNVDKNRERCHITELDQSKLRRVAFCVDVEIASGPKYLDEKVPGDEEKEKKKEKKRVVEKGEAEALKNPEMVKNDKEADGVVTAVGEGAGEVLPTSGKEGLETTTTEVEAPSAENSKKKEKKKRSEEERKARKEKKRKLAEANGTLPVELVRNASDSSNPSTPTATGTPKTQASPTTDPVRIYRRCCQLRETPILKRITEQLAIPAGSHVSPGVVSQLDLTGYWLQLPDLITLGDYLAVVPVREVIMENCGLTDEGVRVILAGLLAAKCPDWERKKHKKGKWGEVPQGGFVQRIVFKNNSKIGRDGWRYISTFIAMCRSLKSMDLSKVPFPQQAVTTPPAHTHHLHLTRTASSTTSSTSTLDVSCILGKAIGERLAGREFELINLAECGMSTEQLGSIIDGVIKSGLRRLGIAGNKITPSGMEHVARYVQEGKCEGLDLGGNDLKDQLGVIANALNESNSLYALSLADCNLTPDSLWSLFPALAKLTNFRFIDLSQNHGLFDSEPSALSLLRRYLPRIPTLKRIHLTDVSMTPEQAIALAEILPESPNLAHVNIVENPRLAALAHAKGEANQEEACALYASLMAAVRVSQTIICIDIEVPSADSSEIVKALAKQVVAYCLWNMERGPVAEYSEAAAAISEAHGGEKEVAVPDVLLHLVGHVEGMHNHDEDEPAPDDDYVIGGTGVVKALGICLRNRGNDSRRASMDPFGNSTEGGSGSVTPRNPVKGGKAKDMSKNLLGSARKIRARLQPALVKEARSVDQNNYRRLQFLDQTLEGMIKRFEDEYPETRLSTSTPSGHTDQPSPTELEHALSLTLQDTNTSDPDPSRFSETEAEPAHTSENEDDDPLSSSFQLSRPMLSRHNSDVSLANRALAQEEGRMHRFGQQFRREILKPEQADTLHGTTGMEDQPRHLQLLRAMVEGLDGEEIKDAINVKGTEGVLEDLKDEASVLRERLMEQDPEGWEKFRESQEAAVRNMRLEGRERNVSAIE</sequence>
<evidence type="ECO:0000313" key="3">
    <source>
        <dbReference type="Proteomes" id="UP001595075"/>
    </source>
</evidence>
<dbReference type="Gene3D" id="3.80.10.10">
    <property type="entry name" value="Ribonuclease Inhibitor"/>
    <property type="match status" value="1"/>
</dbReference>
<accession>A0ABR4CMS7</accession>
<protein>
    <submittedName>
        <fullName evidence="2">Uncharacterized protein</fullName>
    </submittedName>
</protein>
<comment type="caution">
    <text evidence="2">The sequence shown here is derived from an EMBL/GenBank/DDBJ whole genome shotgun (WGS) entry which is preliminary data.</text>
</comment>
<feature type="compositionally biased region" description="Polar residues" evidence="1">
    <location>
        <begin position="61"/>
        <end position="70"/>
    </location>
</feature>
<feature type="region of interest" description="Disordered" evidence="1">
    <location>
        <begin position="916"/>
        <end position="951"/>
    </location>
</feature>
<feature type="compositionally biased region" description="Polar residues" evidence="1">
    <location>
        <begin position="1029"/>
        <end position="1039"/>
    </location>
</feature>
<gene>
    <name evidence="2" type="ORF">VTL71DRAFT_12317</name>
</gene>
<dbReference type="SUPFAM" id="SSF52047">
    <property type="entry name" value="RNI-like"/>
    <property type="match status" value="1"/>
</dbReference>
<feature type="compositionally biased region" description="Low complexity" evidence="1">
    <location>
        <begin position="296"/>
        <end position="308"/>
    </location>
</feature>
<feature type="region of interest" description="Disordered" evidence="1">
    <location>
        <begin position="127"/>
        <end position="183"/>
    </location>
</feature>
<dbReference type="Proteomes" id="UP001595075">
    <property type="component" value="Unassembled WGS sequence"/>
</dbReference>
<dbReference type="PANTHER" id="PTHR24113:SF15">
    <property type="entry name" value="NACHT DOMAIN-CONTAINING PROTEIN"/>
    <property type="match status" value="1"/>
</dbReference>
<keyword evidence="3" id="KW-1185">Reference proteome</keyword>
<organism evidence="2 3">
    <name type="scientific">Oculimacula yallundae</name>
    <dbReference type="NCBI Taxonomy" id="86028"/>
    <lineage>
        <taxon>Eukaryota</taxon>
        <taxon>Fungi</taxon>
        <taxon>Dikarya</taxon>
        <taxon>Ascomycota</taxon>
        <taxon>Pezizomycotina</taxon>
        <taxon>Leotiomycetes</taxon>
        <taxon>Helotiales</taxon>
        <taxon>Ploettnerulaceae</taxon>
        <taxon>Oculimacula</taxon>
    </lineage>
</organism>
<feature type="compositionally biased region" description="Polar residues" evidence="1">
    <location>
        <begin position="81"/>
        <end position="103"/>
    </location>
</feature>
<feature type="region of interest" description="Disordered" evidence="1">
    <location>
        <begin position="1002"/>
        <end position="1068"/>
    </location>
</feature>
<feature type="compositionally biased region" description="Polar residues" evidence="1">
    <location>
        <begin position="1005"/>
        <end position="1020"/>
    </location>
</feature>
<dbReference type="InterPro" id="IPR027038">
    <property type="entry name" value="RanGap"/>
</dbReference>
<proteinExistence type="predicted"/>